<protein>
    <submittedName>
        <fullName evidence="3">3-oxoacyl-ACP reductase</fullName>
    </submittedName>
</protein>
<accession>A0A4Y3RFF8</accession>
<dbReference type="InterPro" id="IPR036291">
    <property type="entry name" value="NAD(P)-bd_dom_sf"/>
</dbReference>
<dbReference type="CDD" id="cd05233">
    <property type="entry name" value="SDR_c"/>
    <property type="match status" value="1"/>
</dbReference>
<comment type="caution">
    <text evidence="3">The sequence shown here is derived from an EMBL/GenBank/DDBJ whole genome shotgun (WGS) entry which is preliminary data.</text>
</comment>
<dbReference type="Proteomes" id="UP000315226">
    <property type="component" value="Unassembled WGS sequence"/>
</dbReference>
<dbReference type="PANTHER" id="PTHR43669">
    <property type="entry name" value="5-KETO-D-GLUCONATE 5-REDUCTASE"/>
    <property type="match status" value="1"/>
</dbReference>
<dbReference type="AlphaFoldDB" id="A0A4Y3RFF8"/>
<dbReference type="EMBL" id="BJMN01000006">
    <property type="protein sequence ID" value="GEB55437.1"/>
    <property type="molecule type" value="Genomic_DNA"/>
</dbReference>
<sequence>MNRFSGRTAVVTGAASGIGAASAARLAAEGASVLVSDIADEAGEAVAAAIRADGGRAAYVHCDVSSEEDWTALREEAHTRFGPVGVLHSNAFTHTAAAAHELPVATWDREMAVNLRALYLATRTFLDDLRAERGSLVATSSVHADFGLPGYPAYAAAKGGMCALVRQFAVEYGPDVRFNSVLPGPILTDVWNDVDEEGRRISADATALARLGRPEEVASAVAFLASADATYITGTNLVVDGGWTVKKDSK</sequence>
<dbReference type="InterPro" id="IPR020904">
    <property type="entry name" value="Sc_DH/Rdtase_CS"/>
</dbReference>
<dbReference type="GO" id="GO:0016491">
    <property type="term" value="F:oxidoreductase activity"/>
    <property type="evidence" value="ECO:0007669"/>
    <property type="project" value="UniProtKB-KW"/>
</dbReference>
<proteinExistence type="inferred from homology"/>
<organism evidence="3 4">
    <name type="scientific">Streptomyces gardneri</name>
    <dbReference type="NCBI Taxonomy" id="66892"/>
    <lineage>
        <taxon>Bacteria</taxon>
        <taxon>Bacillati</taxon>
        <taxon>Actinomycetota</taxon>
        <taxon>Actinomycetes</taxon>
        <taxon>Kitasatosporales</taxon>
        <taxon>Streptomycetaceae</taxon>
        <taxon>Streptomyces</taxon>
    </lineage>
</organism>
<dbReference type="Gene3D" id="3.40.50.720">
    <property type="entry name" value="NAD(P)-binding Rossmann-like Domain"/>
    <property type="match status" value="1"/>
</dbReference>
<dbReference type="PANTHER" id="PTHR43669:SF8">
    <property type="entry name" value="SHORT-CHAIN TYPE DEHYDROGENASE_REDUCTASE-RELATED"/>
    <property type="match status" value="1"/>
</dbReference>
<gene>
    <name evidence="3" type="ORF">SGA01_10420</name>
</gene>
<comment type="similarity">
    <text evidence="1">Belongs to the short-chain dehydrogenases/reductases (SDR) family.</text>
</comment>
<dbReference type="InterPro" id="IPR002347">
    <property type="entry name" value="SDR_fam"/>
</dbReference>
<dbReference type="PRINTS" id="PR00081">
    <property type="entry name" value="GDHRDH"/>
</dbReference>
<keyword evidence="2" id="KW-0560">Oxidoreductase</keyword>
<dbReference type="PROSITE" id="PS00061">
    <property type="entry name" value="ADH_SHORT"/>
    <property type="match status" value="1"/>
</dbReference>
<dbReference type="OrthoDB" id="3542748at2"/>
<name>A0A4Y3RFF8_9ACTN</name>
<evidence type="ECO:0000256" key="2">
    <source>
        <dbReference type="ARBA" id="ARBA00023002"/>
    </source>
</evidence>
<reference evidence="3 4" key="1">
    <citation type="submission" date="2019-06" db="EMBL/GenBank/DDBJ databases">
        <title>Whole genome shotgun sequence of Streptomyces gardneri NBRC 12865.</title>
        <authorList>
            <person name="Hosoyama A."/>
            <person name="Uohara A."/>
            <person name="Ohji S."/>
            <person name="Ichikawa N."/>
        </authorList>
    </citation>
    <scope>NUCLEOTIDE SEQUENCE [LARGE SCALE GENOMIC DNA]</scope>
    <source>
        <strain evidence="3 4">NBRC 12865</strain>
    </source>
</reference>
<evidence type="ECO:0000256" key="1">
    <source>
        <dbReference type="ARBA" id="ARBA00006484"/>
    </source>
</evidence>
<dbReference type="RefSeq" id="WP_141293728.1">
    <property type="nucleotide sequence ID" value="NZ_BJMN01000006.1"/>
</dbReference>
<dbReference type="Pfam" id="PF13561">
    <property type="entry name" value="adh_short_C2"/>
    <property type="match status" value="1"/>
</dbReference>
<dbReference type="FunFam" id="3.40.50.720:FF:000084">
    <property type="entry name" value="Short-chain dehydrogenase reductase"/>
    <property type="match status" value="1"/>
</dbReference>
<dbReference type="SUPFAM" id="SSF51735">
    <property type="entry name" value="NAD(P)-binding Rossmann-fold domains"/>
    <property type="match status" value="1"/>
</dbReference>
<keyword evidence="4" id="KW-1185">Reference proteome</keyword>
<evidence type="ECO:0000313" key="4">
    <source>
        <dbReference type="Proteomes" id="UP000315226"/>
    </source>
</evidence>
<evidence type="ECO:0000313" key="3">
    <source>
        <dbReference type="EMBL" id="GEB55437.1"/>
    </source>
</evidence>